<dbReference type="Pfam" id="PF13440">
    <property type="entry name" value="Polysacc_synt_3"/>
    <property type="match status" value="1"/>
</dbReference>
<feature type="transmembrane region" description="Helical" evidence="6">
    <location>
        <begin position="106"/>
        <end position="124"/>
    </location>
</feature>
<evidence type="ECO:0000313" key="9">
    <source>
        <dbReference type="EMBL" id="AAO17416.1"/>
    </source>
</evidence>
<evidence type="ECO:0000256" key="2">
    <source>
        <dbReference type="ARBA" id="ARBA00022475"/>
    </source>
</evidence>
<dbReference type="EMBL" id="AF035937">
    <property type="protein sequence ID" value="AAF24000.1"/>
    <property type="molecule type" value="Genomic_DNA"/>
</dbReference>
<protein>
    <submittedName>
        <fullName evidence="9">Polysaccharide biosynthesis protein-like protein</fullName>
    </submittedName>
    <submittedName>
        <fullName evidence="8">Serotype 06 putative O-antigen biosynthesis gene cluster, partial sequence</fullName>
    </submittedName>
    <submittedName>
        <fullName evidence="7">Wzx</fullName>
    </submittedName>
</protein>
<sequence length="474" mass="51401">MLGKHSLVYFLFKSFPAILTLVGLSVFTRLLSPGEYGVYSLTIIVVGFLNTVFLQWVALGVGRYLPECSDDQARARLLGTARAISFLVSLVIIFVTFLLWEWREEIGFSILYYMVGFLCLAQAWHDLNLKIQNAILQPLTYGKMLLIKGAGSFFIGVLLVYFGFGVDGLLLGTLVSLVLATIFFQDAWRGVSWALVDKEQLTRLFAYGAPLTLTFLFAFIVNASDRFFIGAFLGDAAVGVYSVSYDLAQYSVGTVASVVHLAAFPLVMEKLSKSGLPQTQDQLRKTFIFIFAVVSPAACGLAMVAPEISGSIMGEEFREGALKIIPLISLSAFLGALKSFYFDYSFQLASATRVQVVTVAVSAVVDVVFNLILIPEFGIVGAAVSSVMAFSSAILISIFLGRRVFPMPALPGKDAMKIALSVLLMAVSVASFSLESAFFGLVVKVVLGGGVYLAAMIALDVSGMRTFLKSKLIR</sequence>
<feature type="transmembrane region" description="Helical" evidence="6">
    <location>
        <begin position="287"/>
        <end position="304"/>
    </location>
</feature>
<dbReference type="Proteomes" id="UP000194857">
    <property type="component" value="Unassembled WGS sequence"/>
</dbReference>
<gene>
    <name evidence="7" type="primary">wzx</name>
    <name evidence="10" type="ORF">CAZ10_03225</name>
</gene>
<feature type="transmembrane region" description="Helical" evidence="6">
    <location>
        <begin position="449"/>
        <end position="468"/>
    </location>
</feature>
<feature type="transmembrane region" description="Helical" evidence="6">
    <location>
        <begin position="77"/>
        <end position="100"/>
    </location>
</feature>
<feature type="transmembrane region" description="Helical" evidence="6">
    <location>
        <begin position="39"/>
        <end position="65"/>
    </location>
</feature>
<dbReference type="PANTHER" id="PTHR30250">
    <property type="entry name" value="PST FAMILY PREDICTED COLANIC ACID TRANSPORTER"/>
    <property type="match status" value="1"/>
</dbReference>
<evidence type="ECO:0000256" key="4">
    <source>
        <dbReference type="ARBA" id="ARBA00022989"/>
    </source>
</evidence>
<dbReference type="EMBL" id="NFFZ01000002">
    <property type="protein sequence ID" value="OTI64804.1"/>
    <property type="molecule type" value="Genomic_DNA"/>
</dbReference>
<proteinExistence type="predicted"/>
<feature type="transmembrane region" description="Helical" evidence="6">
    <location>
        <begin position="354"/>
        <end position="373"/>
    </location>
</feature>
<reference evidence="9" key="3">
    <citation type="submission" date="2002-08" db="EMBL/GenBank/DDBJ databases">
        <authorList>
            <person name="Spencer D."/>
            <person name="Kas A."/>
            <person name="Smith E."/>
            <person name="Raymond C."/>
            <person name="Sims E."/>
            <person name="Hastings M."/>
            <person name="Burns J."/>
            <person name="Kaul R."/>
            <person name="Olson M."/>
        </authorList>
    </citation>
    <scope>NUCLEOTIDE SEQUENCE</scope>
</reference>
<dbReference type="AlphaFoldDB" id="Q9RHD4"/>
<reference evidence="10 11" key="5">
    <citation type="submission" date="2017-05" db="EMBL/GenBank/DDBJ databases">
        <authorList>
            <person name="Song R."/>
            <person name="Chenine A.L."/>
            <person name="Ruprecht R.M."/>
        </authorList>
    </citation>
    <scope>NUCLEOTIDE SEQUENCE [LARGE SCALE GENOMIC DNA]</scope>
    <source>
        <strain evidence="10 11">S567_C10_BS</strain>
    </source>
</reference>
<reference evidence="7" key="1">
    <citation type="journal article" date="1999" name="Microbiology">
        <title>Functional analysis of genes responsible for the synthesis of the B-band O antigen of Pseudomonas aeruginosa serotype O6 lipopolysaccharide.</title>
        <authorList>
            <person name="Belanger M."/>
            <person name="Burrows L.L."/>
            <person name="Lam J.S."/>
        </authorList>
    </citation>
    <scope>NUCLEOTIDE SEQUENCE</scope>
    <source>
        <strain evidence="7">IATS O6</strain>
    </source>
</reference>
<feature type="transmembrane region" description="Helical" evidence="6">
    <location>
        <begin position="247"/>
        <end position="267"/>
    </location>
</feature>
<feature type="transmembrane region" description="Helical" evidence="6">
    <location>
        <begin position="168"/>
        <end position="184"/>
    </location>
</feature>
<dbReference type="RefSeq" id="WP_003122250.1">
    <property type="nucleotide sequence ID" value="NZ_AP024513.1"/>
</dbReference>
<feature type="transmembrane region" description="Helical" evidence="6">
    <location>
        <begin position="145"/>
        <end position="162"/>
    </location>
</feature>
<evidence type="ECO:0000256" key="5">
    <source>
        <dbReference type="ARBA" id="ARBA00023136"/>
    </source>
</evidence>
<feature type="transmembrane region" description="Helical" evidence="6">
    <location>
        <begin position="7"/>
        <end position="27"/>
    </location>
</feature>
<evidence type="ECO:0000313" key="10">
    <source>
        <dbReference type="EMBL" id="OTI64804.1"/>
    </source>
</evidence>
<feature type="transmembrane region" description="Helical" evidence="6">
    <location>
        <begin position="204"/>
        <end position="223"/>
    </location>
</feature>
<dbReference type="EMBL" id="AF498417">
    <property type="protein sequence ID" value="AAM27819.1"/>
    <property type="molecule type" value="Genomic_DNA"/>
</dbReference>
<evidence type="ECO:0000313" key="7">
    <source>
        <dbReference type="EMBL" id="AAF24000.1"/>
    </source>
</evidence>
<dbReference type="InterPro" id="IPR050833">
    <property type="entry name" value="Poly_Biosynth_Transport"/>
</dbReference>
<feature type="transmembrane region" description="Helical" evidence="6">
    <location>
        <begin position="379"/>
        <end position="401"/>
    </location>
</feature>
<keyword evidence="3 6" id="KW-0812">Transmembrane</keyword>
<dbReference type="PATRIC" id="fig|287.1479.peg.715"/>
<dbReference type="EMBL" id="AF540991">
    <property type="protein sequence ID" value="AAO17416.1"/>
    <property type="molecule type" value="Genomic_DNA"/>
</dbReference>
<feature type="transmembrane region" description="Helical" evidence="6">
    <location>
        <begin position="422"/>
        <end position="443"/>
    </location>
</feature>
<evidence type="ECO:0000256" key="6">
    <source>
        <dbReference type="SAM" id="Phobius"/>
    </source>
</evidence>
<reference evidence="9" key="4">
    <citation type="journal article" date="2003" name="J. Bacteriol.">
        <title>Whole-genome sequence variation among multiple isolates of Pseudomonas aeruginosa.</title>
        <authorList>
            <person name="Spencer D.H."/>
            <person name="Kas A."/>
            <person name="Smith E.E."/>
            <person name="Raymond C.K."/>
            <person name="Sims E.H."/>
            <person name="Hastings M."/>
            <person name="Burns J.L."/>
            <person name="Kaul R."/>
            <person name="Olson M.V."/>
        </authorList>
    </citation>
    <scope>NUCLEOTIDE SEQUENCE</scope>
</reference>
<keyword evidence="5 6" id="KW-0472">Membrane</keyword>
<organism evidence="7">
    <name type="scientific">Pseudomonas aeruginosa</name>
    <dbReference type="NCBI Taxonomy" id="287"/>
    <lineage>
        <taxon>Bacteria</taxon>
        <taxon>Pseudomonadati</taxon>
        <taxon>Pseudomonadota</taxon>
        <taxon>Gammaproteobacteria</taxon>
        <taxon>Pseudomonadales</taxon>
        <taxon>Pseudomonadaceae</taxon>
        <taxon>Pseudomonas</taxon>
    </lineage>
</organism>
<evidence type="ECO:0000256" key="1">
    <source>
        <dbReference type="ARBA" id="ARBA00004651"/>
    </source>
</evidence>
<accession>Q9RHD4</accession>
<dbReference type="PANTHER" id="PTHR30250:SF11">
    <property type="entry name" value="O-ANTIGEN TRANSPORTER-RELATED"/>
    <property type="match status" value="1"/>
</dbReference>
<evidence type="ECO:0000313" key="11">
    <source>
        <dbReference type="Proteomes" id="UP000194857"/>
    </source>
</evidence>
<feature type="transmembrane region" description="Helical" evidence="6">
    <location>
        <begin position="324"/>
        <end position="342"/>
    </location>
</feature>
<evidence type="ECO:0000256" key="3">
    <source>
        <dbReference type="ARBA" id="ARBA00022692"/>
    </source>
</evidence>
<comment type="subcellular location">
    <subcellularLocation>
        <location evidence="1">Cell membrane</location>
        <topology evidence="1">Multi-pass membrane protein</topology>
    </subcellularLocation>
</comment>
<evidence type="ECO:0000313" key="8">
    <source>
        <dbReference type="EMBL" id="AAM27819.1"/>
    </source>
</evidence>
<dbReference type="GO" id="GO:0005886">
    <property type="term" value="C:plasma membrane"/>
    <property type="evidence" value="ECO:0007669"/>
    <property type="project" value="UniProtKB-SubCell"/>
</dbReference>
<reference evidence="8" key="2">
    <citation type="journal article" date="2002" name="J. Bacteriol.">
        <title>Genetic variation at the O-antigen biosynthetic locus in Pseudomonas aeruginosa.</title>
        <authorList>
            <person name="Raymond C.K."/>
            <person name="Sims E.H."/>
            <person name="Kas A."/>
            <person name="Spencer D.H."/>
            <person name="Kutyavin T.V."/>
            <person name="Ivey R.G."/>
            <person name="Zhou Y."/>
            <person name="Kaul R."/>
            <person name="Clendenning J.B."/>
            <person name="Olson M.V."/>
        </authorList>
    </citation>
    <scope>NUCLEOTIDE SEQUENCE</scope>
</reference>
<name>Q9RHD4_PSEAI</name>
<keyword evidence="2" id="KW-1003">Cell membrane</keyword>
<keyword evidence="4 6" id="KW-1133">Transmembrane helix</keyword>